<feature type="transmembrane region" description="Helical" evidence="7">
    <location>
        <begin position="200"/>
        <end position="220"/>
    </location>
</feature>
<keyword evidence="4 5" id="KW-0472">Membrane</keyword>
<feature type="transmembrane region" description="Helical" evidence="7">
    <location>
        <begin position="110"/>
        <end position="130"/>
    </location>
</feature>
<dbReference type="PANTHER" id="PTHR13439:SF0">
    <property type="entry name" value="TOPOISOMERASE I DAMAGE AFFECTED PROTEIN 4"/>
    <property type="match status" value="1"/>
</dbReference>
<accession>A0ABR3Y7X0</accession>
<evidence type="ECO:0000256" key="6">
    <source>
        <dbReference type="SAM" id="MobiDB-lite"/>
    </source>
</evidence>
<feature type="transmembrane region" description="Helical" evidence="7">
    <location>
        <begin position="255"/>
        <end position="279"/>
    </location>
</feature>
<evidence type="ECO:0000313" key="9">
    <source>
        <dbReference type="EMBL" id="KAL1883873.1"/>
    </source>
</evidence>
<feature type="transmembrane region" description="Helical" evidence="7">
    <location>
        <begin position="137"/>
        <end position="160"/>
    </location>
</feature>
<name>A0ABR3Y7X0_9PEZI</name>
<dbReference type="SMART" id="SM00724">
    <property type="entry name" value="TLC"/>
    <property type="match status" value="1"/>
</dbReference>
<dbReference type="InterPro" id="IPR006634">
    <property type="entry name" value="TLC-dom"/>
</dbReference>
<dbReference type="PROSITE" id="PS50922">
    <property type="entry name" value="TLC"/>
    <property type="match status" value="1"/>
</dbReference>
<evidence type="ECO:0000256" key="2">
    <source>
        <dbReference type="ARBA" id="ARBA00022692"/>
    </source>
</evidence>
<dbReference type="InterPro" id="IPR050846">
    <property type="entry name" value="TLCD"/>
</dbReference>
<gene>
    <name evidence="9" type="ORF">VTK73DRAFT_7661</name>
</gene>
<feature type="transmembrane region" description="Helical" evidence="7">
    <location>
        <begin position="72"/>
        <end position="95"/>
    </location>
</feature>
<organism evidence="9 10">
    <name type="scientific">Phialemonium thermophilum</name>
    <dbReference type="NCBI Taxonomy" id="223376"/>
    <lineage>
        <taxon>Eukaryota</taxon>
        <taxon>Fungi</taxon>
        <taxon>Dikarya</taxon>
        <taxon>Ascomycota</taxon>
        <taxon>Pezizomycotina</taxon>
        <taxon>Sordariomycetes</taxon>
        <taxon>Sordariomycetidae</taxon>
        <taxon>Cephalothecales</taxon>
        <taxon>Cephalothecaceae</taxon>
        <taxon>Phialemonium</taxon>
    </lineage>
</organism>
<reference evidence="9 10" key="1">
    <citation type="journal article" date="2024" name="Commun. Biol.">
        <title>Comparative genomic analysis of thermophilic fungi reveals convergent evolutionary adaptations and gene losses.</title>
        <authorList>
            <person name="Steindorff A.S."/>
            <person name="Aguilar-Pontes M.V."/>
            <person name="Robinson A.J."/>
            <person name="Andreopoulos B."/>
            <person name="LaButti K."/>
            <person name="Kuo A."/>
            <person name="Mondo S."/>
            <person name="Riley R."/>
            <person name="Otillar R."/>
            <person name="Haridas S."/>
            <person name="Lipzen A."/>
            <person name="Grimwood J."/>
            <person name="Schmutz J."/>
            <person name="Clum A."/>
            <person name="Reid I.D."/>
            <person name="Moisan M.C."/>
            <person name="Butler G."/>
            <person name="Nguyen T.T.M."/>
            <person name="Dewar K."/>
            <person name="Conant G."/>
            <person name="Drula E."/>
            <person name="Henrissat B."/>
            <person name="Hansel C."/>
            <person name="Singer S."/>
            <person name="Hutchinson M.I."/>
            <person name="de Vries R.P."/>
            <person name="Natvig D.O."/>
            <person name="Powell A.J."/>
            <person name="Tsang A."/>
            <person name="Grigoriev I.V."/>
        </authorList>
    </citation>
    <scope>NUCLEOTIDE SEQUENCE [LARGE SCALE GENOMIC DNA]</scope>
    <source>
        <strain evidence="9 10">ATCC 24622</strain>
    </source>
</reference>
<sequence length="346" mass="39557">MKDPFFLPPIPALANAIKPWADRLSLPVLTLHAHEILAFALFYTFIHLVLSPVISIRFFPSYYPRNSRGKRVNWDAHVVSLVQSVLINIVALWVMTADEERRQMDWQERIWGYTGASGLVQAMAIGYFVWDFIVTLLYIDVFGVGLLAHAVSALTVYSLGSRPFLNYYATDFILYELSTPFLNVHWFFDKLHMTGSKAQLYNGIALLVTFFSCRLVWGTYESAWVYIDMFRAMRIAPTASSVKETMVFVKDARPIPVWLGVVYISSNLVLNSLNWHWFFKMIAAVKKRFEPPMEAEKKEPAEDGVASSQATGAERPVAAHRRKRSTIETFEEIVPDSEELREGTIQ</sequence>
<dbReference type="Proteomes" id="UP001586593">
    <property type="component" value="Unassembled WGS sequence"/>
</dbReference>
<evidence type="ECO:0000259" key="8">
    <source>
        <dbReference type="PROSITE" id="PS50922"/>
    </source>
</evidence>
<feature type="transmembrane region" description="Helical" evidence="7">
    <location>
        <begin position="36"/>
        <end position="60"/>
    </location>
</feature>
<evidence type="ECO:0000256" key="3">
    <source>
        <dbReference type="ARBA" id="ARBA00022989"/>
    </source>
</evidence>
<dbReference type="EMBL" id="JAZHXJ010000005">
    <property type="protein sequence ID" value="KAL1883873.1"/>
    <property type="molecule type" value="Genomic_DNA"/>
</dbReference>
<feature type="transmembrane region" description="Helical" evidence="7">
    <location>
        <begin position="172"/>
        <end position="188"/>
    </location>
</feature>
<proteinExistence type="predicted"/>
<feature type="region of interest" description="Disordered" evidence="6">
    <location>
        <begin position="294"/>
        <end position="346"/>
    </location>
</feature>
<evidence type="ECO:0000256" key="7">
    <source>
        <dbReference type="SAM" id="Phobius"/>
    </source>
</evidence>
<evidence type="ECO:0000313" key="10">
    <source>
        <dbReference type="Proteomes" id="UP001586593"/>
    </source>
</evidence>
<evidence type="ECO:0000256" key="5">
    <source>
        <dbReference type="PROSITE-ProRule" id="PRU00205"/>
    </source>
</evidence>
<dbReference type="Pfam" id="PF03798">
    <property type="entry name" value="TRAM_LAG1_CLN8"/>
    <property type="match status" value="1"/>
</dbReference>
<evidence type="ECO:0000256" key="1">
    <source>
        <dbReference type="ARBA" id="ARBA00004141"/>
    </source>
</evidence>
<keyword evidence="2 5" id="KW-0812">Transmembrane</keyword>
<dbReference type="PANTHER" id="PTHR13439">
    <property type="entry name" value="CT120 PROTEIN"/>
    <property type="match status" value="1"/>
</dbReference>
<protein>
    <recommendedName>
        <fullName evidence="8">TLC domain-containing protein</fullName>
    </recommendedName>
</protein>
<comment type="subcellular location">
    <subcellularLocation>
        <location evidence="1">Membrane</location>
        <topology evidence="1">Multi-pass membrane protein</topology>
    </subcellularLocation>
</comment>
<keyword evidence="3 7" id="KW-1133">Transmembrane helix</keyword>
<evidence type="ECO:0000256" key="4">
    <source>
        <dbReference type="ARBA" id="ARBA00023136"/>
    </source>
</evidence>
<feature type="domain" description="TLC" evidence="8">
    <location>
        <begin position="69"/>
        <end position="290"/>
    </location>
</feature>
<keyword evidence="10" id="KW-1185">Reference proteome</keyword>
<comment type="caution">
    <text evidence="9">The sequence shown here is derived from an EMBL/GenBank/DDBJ whole genome shotgun (WGS) entry which is preliminary data.</text>
</comment>